<dbReference type="PANTHER" id="PTHR12302">
    <property type="entry name" value="EBNA2 BINDING PROTEIN P100"/>
    <property type="match status" value="1"/>
</dbReference>
<dbReference type="SMART" id="SM00318">
    <property type="entry name" value="SNc"/>
    <property type="match status" value="4"/>
</dbReference>
<dbReference type="STRING" id="32264.T1K220"/>
<dbReference type="Pfam" id="PF00567">
    <property type="entry name" value="TUDOR"/>
    <property type="match status" value="1"/>
</dbReference>
<feature type="domain" description="TNase-like" evidence="7">
    <location>
        <begin position="340"/>
        <end position="488"/>
    </location>
</feature>
<dbReference type="HOGENOM" id="CLU_005966_1_0_1"/>
<keyword evidence="3" id="KW-0677">Repeat</keyword>
<comment type="subcellular location">
    <subcellularLocation>
        <location evidence="1 4">Cytoplasm</location>
    </subcellularLocation>
</comment>
<organism evidence="8 9">
    <name type="scientific">Tetranychus urticae</name>
    <name type="common">Two-spotted spider mite</name>
    <dbReference type="NCBI Taxonomy" id="32264"/>
    <lineage>
        <taxon>Eukaryota</taxon>
        <taxon>Metazoa</taxon>
        <taxon>Ecdysozoa</taxon>
        <taxon>Arthropoda</taxon>
        <taxon>Chelicerata</taxon>
        <taxon>Arachnida</taxon>
        <taxon>Acari</taxon>
        <taxon>Acariformes</taxon>
        <taxon>Trombidiformes</taxon>
        <taxon>Prostigmata</taxon>
        <taxon>Eleutherengona</taxon>
        <taxon>Raphignathae</taxon>
        <taxon>Tetranychoidea</taxon>
        <taxon>Tetranychidae</taxon>
        <taxon>Tetranychus</taxon>
    </lineage>
</organism>
<sequence length="969" mass="108136">MTETPAIRRIVKQVLSGDSIIIRDKPRGAPPEEIQVGLSWIIAPKMGRKSGNKEEIPEDIGAFEAREFLRKRLVGKEIIFKKLYSVPIGPGGSRDCGLIYLDNDEQSINEKLIDEGLAEVIKRRQNEESPIYKRMIELEEAAKEGKKGKWAPVGEKKSFKRRIVHQELSQDTAESLKNKTFKENAIVEYIQSADQMRISLLVNKEKHEWQMITLRLSGIKCRNDSQLAEESKFFVESRILQRDVLVKIESLQRTGDNPILFGSVFGGRDNANNIAIALLKEGYGTIIDVTLKLTPDPAQYRAAVADAKARKVRIWKDYKGGVDGKSGGAGENGVEGAGKTSFDGKVIEIINGDALNIISNKDGQVKKVFLASIRPPPRRADIAPDQKVRALYDTPYMFEAREFLRKKLIGKNVKVIVDYVQPKNENFPEKTCATVMLGGVNIGEALVSRGLASVVKYRADEERKASNYDVLLDSEIKAEKAKKGIHGKEAQGKKVVDLSFDVSKAKGFMPFLIKSGQGGPRKDGLVEHVFSASRIKVFIPKENCLINLIIGGINADKPNDSKYGQAGFELVKSLVHQRDIQCSIENMDKVGNYIGYVYYETEPGHWKNLSLTLIEKGLASIRDARDAEMIRAEEEAKKEKIGLWADWVPEEEDDEDEDNEDNVSDDNVDETEDGETGEKEGNATTSSTTGTTSTSPGGGTTEKTTENKNGVESKKKSKKEGQQEDYSKLDKVVPVEVNGDLTGFYAQHIKQGEKLEKLLDSMQEELKKNPPTPFSYNFKKGEIVSAKYSDGRWYRGKIEKLNVNAKTADIFFIDYGNSEVVSQENLAPLPSADYSINNFPAAAILYGLAFMTLPANDSEALADAKGAFETTILGKEFYLKKEYAETLNGNPIDMVSLIDVESKQNACVNLVKQGYFMVKNIRERRKDTKFNKILSEYKSAQEVAKKKRLVLWVYGDNTEDDAREFGLAK</sequence>
<evidence type="ECO:0000259" key="7">
    <source>
        <dbReference type="PROSITE" id="PS50830"/>
    </source>
</evidence>
<dbReference type="SMART" id="SM00333">
    <property type="entry name" value="TUDOR"/>
    <property type="match status" value="1"/>
</dbReference>
<dbReference type="PANTHER" id="PTHR12302:SF2">
    <property type="entry name" value="STAPHYLOCOCCAL NUCLEASE DOMAIN-CONTAINING PROTEIN 1"/>
    <property type="match status" value="1"/>
</dbReference>
<dbReference type="GO" id="GO:0003723">
    <property type="term" value="F:RNA binding"/>
    <property type="evidence" value="ECO:0007669"/>
    <property type="project" value="UniProtKB-UniRule"/>
</dbReference>
<dbReference type="GO" id="GO:0006402">
    <property type="term" value="P:mRNA catabolic process"/>
    <property type="evidence" value="ECO:0007669"/>
    <property type="project" value="UniProtKB-UniRule"/>
</dbReference>
<feature type="compositionally biased region" description="Basic and acidic residues" evidence="5">
    <location>
        <begin position="703"/>
        <end position="727"/>
    </location>
</feature>
<dbReference type="InterPro" id="IPR035437">
    <property type="entry name" value="SNase_OB-fold_sf"/>
</dbReference>
<dbReference type="GO" id="GO:0004518">
    <property type="term" value="F:nuclease activity"/>
    <property type="evidence" value="ECO:0007669"/>
    <property type="project" value="TreeGrafter"/>
</dbReference>
<dbReference type="Gene3D" id="2.30.30.140">
    <property type="match status" value="1"/>
</dbReference>
<dbReference type="PROSITE" id="PS50304">
    <property type="entry name" value="TUDOR"/>
    <property type="match status" value="1"/>
</dbReference>
<evidence type="ECO:0000256" key="4">
    <source>
        <dbReference type="PIRNR" id="PIRNR017179"/>
    </source>
</evidence>
<dbReference type="PROSITE" id="PS50830">
    <property type="entry name" value="TNASE_3"/>
    <property type="match status" value="4"/>
</dbReference>
<proteinExistence type="predicted"/>
<feature type="domain" description="Tudor" evidence="6">
    <location>
        <begin position="777"/>
        <end position="836"/>
    </location>
</feature>
<keyword evidence="9" id="KW-1185">Reference proteome</keyword>
<keyword evidence="2 4" id="KW-0963">Cytoplasm</keyword>
<evidence type="ECO:0000256" key="1">
    <source>
        <dbReference type="ARBA" id="ARBA00004496"/>
    </source>
</evidence>
<protein>
    <submittedName>
        <fullName evidence="8">Uncharacterized protein</fullName>
    </submittedName>
</protein>
<dbReference type="GO" id="GO:0031332">
    <property type="term" value="C:RNAi effector complex"/>
    <property type="evidence" value="ECO:0007669"/>
    <property type="project" value="InterPro"/>
</dbReference>
<dbReference type="AlphaFoldDB" id="T1K220"/>
<evidence type="ECO:0000313" key="8">
    <source>
        <dbReference type="EnsemblMetazoa" id="tetur04g03440.1"/>
    </source>
</evidence>
<feature type="domain" description="TNase-like" evidence="7">
    <location>
        <begin position="520"/>
        <end position="646"/>
    </location>
</feature>
<dbReference type="InterPro" id="IPR002999">
    <property type="entry name" value="Tudor"/>
</dbReference>
<name>T1K220_TETUR</name>
<evidence type="ECO:0000256" key="3">
    <source>
        <dbReference type="ARBA" id="ARBA00022737"/>
    </source>
</evidence>
<feature type="compositionally biased region" description="Acidic residues" evidence="5">
    <location>
        <begin position="648"/>
        <end position="675"/>
    </location>
</feature>
<dbReference type="FunFam" id="2.40.50.90:FF:000001">
    <property type="entry name" value="Staphylococcal nuclease domain-containing protein"/>
    <property type="match status" value="1"/>
</dbReference>
<dbReference type="Pfam" id="PF00565">
    <property type="entry name" value="SNase"/>
    <property type="match status" value="4"/>
</dbReference>
<dbReference type="EMBL" id="CAEY01001358">
    <property type="status" value="NOT_ANNOTATED_CDS"/>
    <property type="molecule type" value="Genomic_DNA"/>
</dbReference>
<dbReference type="FunFam" id="2.30.30.140:FF:000018">
    <property type="entry name" value="Serine/threonine-protein kinase 31"/>
    <property type="match status" value="1"/>
</dbReference>
<dbReference type="InterPro" id="IPR016685">
    <property type="entry name" value="Silence_cplx_Nase-comp_TudorSN"/>
</dbReference>
<dbReference type="SUPFAM" id="SSF50199">
    <property type="entry name" value="Staphylococcal nuclease"/>
    <property type="match status" value="5"/>
</dbReference>
<dbReference type="eggNOG" id="KOG2039">
    <property type="taxonomic scope" value="Eukaryota"/>
</dbReference>
<dbReference type="SUPFAM" id="SSF63748">
    <property type="entry name" value="Tudor/PWWP/MBT"/>
    <property type="match status" value="1"/>
</dbReference>
<dbReference type="Proteomes" id="UP000015104">
    <property type="component" value="Unassembled WGS sequence"/>
</dbReference>
<dbReference type="GO" id="GO:0005634">
    <property type="term" value="C:nucleus"/>
    <property type="evidence" value="ECO:0007669"/>
    <property type="project" value="TreeGrafter"/>
</dbReference>
<gene>
    <name evidence="8" type="primary">107359746</name>
</gene>
<dbReference type="GO" id="GO:0005829">
    <property type="term" value="C:cytosol"/>
    <property type="evidence" value="ECO:0007669"/>
    <property type="project" value="UniProtKB-UniRule"/>
</dbReference>
<dbReference type="Gene3D" id="2.40.50.90">
    <property type="match status" value="5"/>
</dbReference>
<dbReference type="EnsemblMetazoa" id="tetur04g03440.1">
    <property type="protein sequence ID" value="tetur04g03440.1"/>
    <property type="gene ID" value="tetur04g03440"/>
</dbReference>
<dbReference type="PIRSF" id="PIRSF017179">
    <property type="entry name" value="RISC-Tudor-SN"/>
    <property type="match status" value="1"/>
</dbReference>
<feature type="domain" description="TNase-like" evidence="7">
    <location>
        <begin position="5"/>
        <end position="152"/>
    </location>
</feature>
<evidence type="ECO:0000313" key="9">
    <source>
        <dbReference type="Proteomes" id="UP000015104"/>
    </source>
</evidence>
<feature type="compositionally biased region" description="Low complexity" evidence="5">
    <location>
        <begin position="684"/>
        <end position="695"/>
    </location>
</feature>
<evidence type="ECO:0000256" key="5">
    <source>
        <dbReference type="SAM" id="MobiDB-lite"/>
    </source>
</evidence>
<feature type="region of interest" description="Disordered" evidence="5">
    <location>
        <begin position="642"/>
        <end position="727"/>
    </location>
</feature>
<dbReference type="GO" id="GO:0031047">
    <property type="term" value="P:regulatory ncRNA-mediated gene silencing"/>
    <property type="evidence" value="ECO:0007669"/>
    <property type="project" value="UniProtKB-UniRule"/>
</dbReference>
<dbReference type="InterPro" id="IPR016071">
    <property type="entry name" value="Staphylococal_nuclease_OB-fold"/>
</dbReference>
<evidence type="ECO:0000256" key="2">
    <source>
        <dbReference type="ARBA" id="ARBA00022490"/>
    </source>
</evidence>
<accession>T1K220</accession>
<dbReference type="OrthoDB" id="10023235at2759"/>
<reference evidence="8" key="2">
    <citation type="submission" date="2015-06" db="UniProtKB">
        <authorList>
            <consortium name="EnsemblMetazoa"/>
        </authorList>
    </citation>
    <scope>IDENTIFICATION</scope>
</reference>
<evidence type="ECO:0000259" key="6">
    <source>
        <dbReference type="PROSITE" id="PS50304"/>
    </source>
</evidence>
<reference evidence="9" key="1">
    <citation type="submission" date="2011-08" db="EMBL/GenBank/DDBJ databases">
        <authorList>
            <person name="Rombauts S."/>
        </authorList>
    </citation>
    <scope>NUCLEOTIDE SEQUENCE</scope>
    <source>
        <strain evidence="9">London</strain>
    </source>
</reference>
<feature type="domain" description="TNase-like" evidence="7">
    <location>
        <begin position="181"/>
        <end position="317"/>
    </location>
</feature>